<name>A0A9D8KFJ0_9DELT</name>
<evidence type="ECO:0000313" key="2">
    <source>
        <dbReference type="Proteomes" id="UP000809273"/>
    </source>
</evidence>
<proteinExistence type="predicted"/>
<sequence>MCDQIFIYIAVEGQLDEAVLRTLLNKIGRFSVISCYGKQGKGYLKSRINGFNNAARGTPYLILTDLDSKECAPKLIEDWLGTQKHENLILRVAVREIEAWLLAHRSAFADFLGISVDRIPIEPDNLDKPKIELINISRKSRINEIRRAIVPREGSANQTGPNYTSALAHFVYKNWDAFEAAKNSPSLKRTIDSLKTFRPAFN</sequence>
<reference evidence="1" key="2">
    <citation type="submission" date="2021-01" db="EMBL/GenBank/DDBJ databases">
        <authorList>
            <person name="Hahn C.R."/>
            <person name="Youssef N.H."/>
            <person name="Elshahed M."/>
        </authorList>
    </citation>
    <scope>NUCLEOTIDE SEQUENCE</scope>
    <source>
        <strain evidence="1">Zod_Metabat.24</strain>
    </source>
</reference>
<organism evidence="1 2">
    <name type="scientific">Candidatus Zymogenus saltonus</name>
    <dbReference type="NCBI Taxonomy" id="2844893"/>
    <lineage>
        <taxon>Bacteria</taxon>
        <taxon>Deltaproteobacteria</taxon>
        <taxon>Candidatus Zymogenia</taxon>
        <taxon>Candidatus Zymogeniales</taxon>
        <taxon>Candidatus Zymogenaceae</taxon>
        <taxon>Candidatus Zymogenus</taxon>
    </lineage>
</organism>
<dbReference type="EMBL" id="JAFGIX010000066">
    <property type="protein sequence ID" value="MBN1574120.1"/>
    <property type="molecule type" value="Genomic_DNA"/>
</dbReference>
<accession>A0A9D8KFJ0</accession>
<reference evidence="1" key="1">
    <citation type="journal article" date="2021" name="Environ. Microbiol.">
        <title>Genomic characterization of three novel Desulfobacterota classes expand the metabolic and phylogenetic diversity of the phylum.</title>
        <authorList>
            <person name="Murphy C.L."/>
            <person name="Biggerstaff J."/>
            <person name="Eichhorn A."/>
            <person name="Ewing E."/>
            <person name="Shahan R."/>
            <person name="Soriano D."/>
            <person name="Stewart S."/>
            <person name="VanMol K."/>
            <person name="Walker R."/>
            <person name="Walters P."/>
            <person name="Elshahed M.S."/>
            <person name="Youssef N.H."/>
        </authorList>
    </citation>
    <scope>NUCLEOTIDE SEQUENCE</scope>
    <source>
        <strain evidence="1">Zod_Metabat.24</strain>
    </source>
</reference>
<dbReference type="Proteomes" id="UP000809273">
    <property type="component" value="Unassembled WGS sequence"/>
</dbReference>
<dbReference type="AlphaFoldDB" id="A0A9D8KFJ0"/>
<gene>
    <name evidence="1" type="ORF">JW984_13065</name>
</gene>
<comment type="caution">
    <text evidence="1">The sequence shown here is derived from an EMBL/GenBank/DDBJ whole genome shotgun (WGS) entry which is preliminary data.</text>
</comment>
<protein>
    <submittedName>
        <fullName evidence="1">DUF4276 family protein</fullName>
    </submittedName>
</protein>
<evidence type="ECO:0000313" key="1">
    <source>
        <dbReference type="EMBL" id="MBN1574120.1"/>
    </source>
</evidence>